<evidence type="ECO:0000313" key="9">
    <source>
        <dbReference type="Proteomes" id="UP000253868"/>
    </source>
</evidence>
<dbReference type="OrthoDB" id="9758822at2"/>
<evidence type="ECO:0000256" key="5">
    <source>
        <dbReference type="SAM" id="MobiDB-lite"/>
    </source>
</evidence>
<dbReference type="InterPro" id="IPR050985">
    <property type="entry name" value="Alpha-glycosidase_related"/>
</dbReference>
<dbReference type="InterPro" id="IPR031704">
    <property type="entry name" value="Glyco_hydro_36_N"/>
</dbReference>
<dbReference type="Pfam" id="PF16875">
    <property type="entry name" value="Glyco_hydro_36N"/>
    <property type="match status" value="1"/>
</dbReference>
<keyword evidence="4" id="KW-0326">Glycosidase</keyword>
<evidence type="ECO:0000256" key="2">
    <source>
        <dbReference type="ARBA" id="ARBA00012755"/>
    </source>
</evidence>
<evidence type="ECO:0000256" key="4">
    <source>
        <dbReference type="ARBA" id="ARBA00023295"/>
    </source>
</evidence>
<reference evidence="9" key="1">
    <citation type="submission" date="2018-07" db="EMBL/GenBank/DDBJ databases">
        <authorList>
            <person name="Zhao J."/>
        </authorList>
    </citation>
    <scope>NUCLEOTIDE SEQUENCE [LARGE SCALE GENOMIC DNA]</scope>
    <source>
        <strain evidence="9">GSSD-12</strain>
    </source>
</reference>
<dbReference type="SUPFAM" id="SSF51445">
    <property type="entry name" value="(Trans)glycosidases"/>
    <property type="match status" value="1"/>
</dbReference>
<dbReference type="Pfam" id="PF16874">
    <property type="entry name" value="Glyco_hydro_36C"/>
    <property type="match status" value="1"/>
</dbReference>
<keyword evidence="9" id="KW-1185">Reference proteome</keyword>
<dbReference type="PANTHER" id="PTHR43053">
    <property type="entry name" value="GLYCOSIDASE FAMILY 31"/>
    <property type="match status" value="1"/>
</dbReference>
<protein>
    <recommendedName>
        <fullName evidence="2">alpha-galactosidase</fullName>
        <ecNumber evidence="2">3.2.1.22</ecNumber>
    </recommendedName>
</protein>
<gene>
    <name evidence="8" type="ORF">DVK44_35420</name>
</gene>
<feature type="domain" description="Glycosyl hydrolase family 36 N-terminal" evidence="7">
    <location>
        <begin position="26"/>
        <end position="271"/>
    </location>
</feature>
<evidence type="ECO:0000313" key="8">
    <source>
        <dbReference type="EMBL" id="AXG82150.1"/>
    </source>
</evidence>
<feature type="domain" description="Glycosyl hydrolase family 36 C-terminal" evidence="6">
    <location>
        <begin position="635"/>
        <end position="726"/>
    </location>
</feature>
<organism evidence="8 9">
    <name type="scientific">Streptomyces paludis</name>
    <dbReference type="NCBI Taxonomy" id="2282738"/>
    <lineage>
        <taxon>Bacteria</taxon>
        <taxon>Bacillati</taxon>
        <taxon>Actinomycetota</taxon>
        <taxon>Actinomycetes</taxon>
        <taxon>Kitasatosporales</taxon>
        <taxon>Streptomycetaceae</taxon>
        <taxon>Streptomyces</taxon>
    </lineage>
</organism>
<name>A0A345HZM6_9ACTN</name>
<dbReference type="EMBL" id="CP031194">
    <property type="protein sequence ID" value="AXG82150.1"/>
    <property type="molecule type" value="Genomic_DNA"/>
</dbReference>
<dbReference type="PROSITE" id="PS00512">
    <property type="entry name" value="ALPHA_GALACTOSIDASE"/>
    <property type="match status" value="1"/>
</dbReference>
<dbReference type="Proteomes" id="UP000253868">
    <property type="component" value="Chromosome"/>
</dbReference>
<dbReference type="GO" id="GO:0004557">
    <property type="term" value="F:alpha-galactosidase activity"/>
    <property type="evidence" value="ECO:0007669"/>
    <property type="project" value="UniProtKB-EC"/>
</dbReference>
<dbReference type="InterPro" id="IPR013785">
    <property type="entry name" value="Aldolase_TIM"/>
</dbReference>
<proteinExistence type="predicted"/>
<dbReference type="Pfam" id="PF02065">
    <property type="entry name" value="Melibiase"/>
    <property type="match status" value="1"/>
</dbReference>
<dbReference type="PANTHER" id="PTHR43053:SF3">
    <property type="entry name" value="ALPHA-GALACTOSIDASE C-RELATED"/>
    <property type="match status" value="1"/>
</dbReference>
<dbReference type="InterPro" id="IPR017853">
    <property type="entry name" value="GH"/>
</dbReference>
<dbReference type="Gene3D" id="2.70.98.60">
    <property type="entry name" value="alpha-galactosidase from lactobacil brevis"/>
    <property type="match status" value="1"/>
</dbReference>
<comment type="catalytic activity">
    <reaction evidence="1">
        <text>Hydrolysis of terminal, non-reducing alpha-D-galactose residues in alpha-D-galactosides, including galactose oligosaccharides, galactomannans and galactolipids.</text>
        <dbReference type="EC" id="3.2.1.22"/>
    </reaction>
</comment>
<keyword evidence="3" id="KW-0378">Hydrolase</keyword>
<dbReference type="GO" id="GO:0016052">
    <property type="term" value="P:carbohydrate catabolic process"/>
    <property type="evidence" value="ECO:0007669"/>
    <property type="project" value="InterPro"/>
</dbReference>
<accession>A0A345HZM6</accession>
<evidence type="ECO:0000256" key="1">
    <source>
        <dbReference type="ARBA" id="ARBA00001255"/>
    </source>
</evidence>
<evidence type="ECO:0000256" key="3">
    <source>
        <dbReference type="ARBA" id="ARBA00022801"/>
    </source>
</evidence>
<evidence type="ECO:0000259" key="6">
    <source>
        <dbReference type="Pfam" id="PF16874"/>
    </source>
</evidence>
<dbReference type="EC" id="3.2.1.22" evidence="2"/>
<dbReference type="InterPro" id="IPR000111">
    <property type="entry name" value="Glyco_hydro_27/36_CS"/>
</dbReference>
<sequence>MTRTTARTVHLRAAGVSFAVELSEPLPRVLHWGEDLGELTDDGLAALSLTAEGATLNNALDEPRRFTVWPTQADGWSGTPAHQGHRGGTATTPRPRLTEVREGPGELVLRLADRVSGLDITLTYRLDPSGVLSVATELERPRTAADGTAPADPVPYDLAGVTTLLPLPARASEVLDFTGKWCRERSPQRGRLAFGAHVREVRRGRPGQDAPHLLTVGVPGFGFRGGEVWGLHVAWSGDQRWLAERLPEGAGVHGAVLGGGELPAPGEIRLAPGDRYTAPVCHFGWSDAGLDGLADRFHTLLRARPTHPSTPRPLTLNTWEAVYFDHRPARLLELADLAAATGVERLVLDDGWFSGRRDDTAGLGDWTVDETVWPDGLTPLADRVHGHGMQFGLWVEPEMVNLDSRLAREHPEWILGPYTAGLGPSARHQYVVNVADEGAWEYLLTALDALVTRYAVDYLKWDHNRDLHEAVRQGPDGLDRPGVHAQTEAVYRLLDALRERHPGLEIESCSSGGGRTDLGILSRTDRVWASDCNDPVERQTIQRWTGQLLPPELVGAHVGAPLSHTTARTGEASFSRITALFGHAGIEDDLTARTPEELAGLRRWAELYKELRPLLHGGRVVRADLADEATLLHGVVAPDAGSAVYCWARLATSPDAQSGRVPLPGLDPRRGYRVRIRTEAGLPSAHQVAAPAWYTAALEGWVAVPGAVLAGAGLPMPTLNPGQALLFEVAGG</sequence>
<dbReference type="AlphaFoldDB" id="A0A345HZM6"/>
<dbReference type="RefSeq" id="WP_114664690.1">
    <property type="nucleotide sequence ID" value="NZ_CP031194.1"/>
</dbReference>
<dbReference type="InterPro" id="IPR002252">
    <property type="entry name" value="Glyco_hydro_36"/>
</dbReference>
<dbReference type="CDD" id="cd14791">
    <property type="entry name" value="GH36"/>
    <property type="match status" value="1"/>
</dbReference>
<dbReference type="KEGG" id="spad:DVK44_35420"/>
<feature type="region of interest" description="Disordered" evidence="5">
    <location>
        <begin position="72"/>
        <end position="97"/>
    </location>
</feature>
<evidence type="ECO:0000259" key="7">
    <source>
        <dbReference type="Pfam" id="PF16875"/>
    </source>
</evidence>
<dbReference type="PRINTS" id="PR00743">
    <property type="entry name" value="GLHYDRLASE36"/>
</dbReference>
<dbReference type="InterPro" id="IPR031705">
    <property type="entry name" value="Glyco_hydro_36_C"/>
</dbReference>
<dbReference type="Gene3D" id="3.20.20.70">
    <property type="entry name" value="Aldolase class I"/>
    <property type="match status" value="1"/>
</dbReference>
<dbReference type="InterPro" id="IPR038417">
    <property type="entry name" value="Alpga-gal_N_sf"/>
</dbReference>
<dbReference type="FunFam" id="3.20.20.70:FF:000118">
    <property type="entry name" value="Alpha-galactosidase"/>
    <property type="match status" value="1"/>
</dbReference>